<dbReference type="RefSeq" id="WP_262844293.1">
    <property type="nucleotide sequence ID" value="NZ_JANZYP010000027.1"/>
</dbReference>
<dbReference type="InterPro" id="IPR025659">
    <property type="entry name" value="Tubby-like_C"/>
</dbReference>
<organism evidence="2 3">
    <name type="scientific">Sphaerisporangium corydalis</name>
    <dbReference type="NCBI Taxonomy" id="1441875"/>
    <lineage>
        <taxon>Bacteria</taxon>
        <taxon>Bacillati</taxon>
        <taxon>Actinomycetota</taxon>
        <taxon>Actinomycetes</taxon>
        <taxon>Streptosporangiales</taxon>
        <taxon>Streptosporangiaceae</taxon>
        <taxon>Sphaerisporangium</taxon>
    </lineage>
</organism>
<protein>
    <submittedName>
        <fullName evidence="2">LURP-one-related/scramblase family protein</fullName>
    </submittedName>
</protein>
<gene>
    <name evidence="2" type="ORF">ACFO8L_32375</name>
</gene>
<accession>A0ABV9EMZ5</accession>
<dbReference type="Pfam" id="PF04525">
    <property type="entry name" value="LOR"/>
    <property type="match status" value="1"/>
</dbReference>
<dbReference type="InterPro" id="IPR007612">
    <property type="entry name" value="LOR"/>
</dbReference>
<name>A0ABV9EMZ5_9ACTN</name>
<evidence type="ECO:0000313" key="3">
    <source>
        <dbReference type="Proteomes" id="UP001595891"/>
    </source>
</evidence>
<dbReference type="Proteomes" id="UP001595891">
    <property type="component" value="Unassembled WGS sequence"/>
</dbReference>
<dbReference type="Gene3D" id="2.40.160.200">
    <property type="entry name" value="LURP1-related"/>
    <property type="match status" value="1"/>
</dbReference>
<keyword evidence="3" id="KW-1185">Reference proteome</keyword>
<reference evidence="3" key="1">
    <citation type="journal article" date="2019" name="Int. J. Syst. Evol. Microbiol.">
        <title>The Global Catalogue of Microorganisms (GCM) 10K type strain sequencing project: providing services to taxonomists for standard genome sequencing and annotation.</title>
        <authorList>
            <consortium name="The Broad Institute Genomics Platform"/>
            <consortium name="The Broad Institute Genome Sequencing Center for Infectious Disease"/>
            <person name="Wu L."/>
            <person name="Ma J."/>
        </authorList>
    </citation>
    <scope>NUCLEOTIDE SEQUENCE [LARGE SCALE GENOMIC DNA]</scope>
    <source>
        <strain evidence="3">CCUG 49560</strain>
    </source>
</reference>
<dbReference type="SUPFAM" id="SSF54518">
    <property type="entry name" value="Tubby C-terminal domain-like"/>
    <property type="match status" value="1"/>
</dbReference>
<evidence type="ECO:0000256" key="1">
    <source>
        <dbReference type="ARBA" id="ARBA00005437"/>
    </source>
</evidence>
<evidence type="ECO:0000313" key="2">
    <source>
        <dbReference type="EMBL" id="MFC4590832.1"/>
    </source>
</evidence>
<dbReference type="InterPro" id="IPR038595">
    <property type="entry name" value="LOR_sf"/>
</dbReference>
<sequence>MKFQMRERMFSIGDDYWIEDESGHRAFLVDGKALRIRQTFELKGPEGEVLAVIKKKMISIRDTMIVERDGDTVAKVHKKLFSPLRHKMVVELADGQEWTATGDIIEKNYTIEGDQGVIAETSRKWFRIRETYGIEVTHPDVPLVLAVAVAVEELADESRHKDDKDNDDD</sequence>
<proteinExistence type="inferred from homology"/>
<dbReference type="EMBL" id="JBHSFN010000026">
    <property type="protein sequence ID" value="MFC4590832.1"/>
    <property type="molecule type" value="Genomic_DNA"/>
</dbReference>
<comment type="caution">
    <text evidence="2">The sequence shown here is derived from an EMBL/GenBank/DDBJ whole genome shotgun (WGS) entry which is preliminary data.</text>
</comment>
<comment type="similarity">
    <text evidence="1">Belongs to the LOR family.</text>
</comment>